<evidence type="ECO:0000313" key="6">
    <source>
        <dbReference type="Proteomes" id="UP001359469"/>
    </source>
</evidence>
<gene>
    <name evidence="5" type="ORF">WCU84_10655</name>
</gene>
<sequence length="272" mass="30023">MSNNTIGELRNAPFLQLHRISHQYRAAGGFMRRATVTPTLQHVSLDLHAGERVALVGASGSGKSTLLKILLALEAPSQGEVWCQERQVHPDRVSRLRWYRRLVQYIPQDPASSLAPHASVFALIAEPLRQLGATENLKQTVCTALEQVELPLTLLHQRAESLSGGQAQRVAIARAIALRPVFLLADEPVSGLDLPLRQQITTLLDSLSRRHGMGLLLVSHDLSVVTSLCQRVLVMYHGRLVEDRPLPDLLAEPFHFHTQALLAAVPTLPVFD</sequence>
<proteinExistence type="predicted"/>
<dbReference type="SMART" id="SM00382">
    <property type="entry name" value="AAA"/>
    <property type="match status" value="1"/>
</dbReference>
<dbReference type="Gene3D" id="3.40.50.300">
    <property type="entry name" value="P-loop containing nucleotide triphosphate hydrolases"/>
    <property type="match status" value="1"/>
</dbReference>
<dbReference type="RefSeq" id="WP_336729583.1">
    <property type="nucleotide sequence ID" value="NZ_JBBBOO010000006.1"/>
</dbReference>
<dbReference type="EMBL" id="JBBBOO010000006">
    <property type="protein sequence ID" value="MEI7064117.1"/>
    <property type="molecule type" value="Genomic_DNA"/>
</dbReference>
<evidence type="ECO:0000256" key="1">
    <source>
        <dbReference type="ARBA" id="ARBA00022448"/>
    </source>
</evidence>
<dbReference type="InterPro" id="IPR027417">
    <property type="entry name" value="P-loop_NTPase"/>
</dbReference>
<dbReference type="SUPFAM" id="SSF52540">
    <property type="entry name" value="P-loop containing nucleoside triphosphate hydrolases"/>
    <property type="match status" value="1"/>
</dbReference>
<evidence type="ECO:0000256" key="3">
    <source>
        <dbReference type="ARBA" id="ARBA00022840"/>
    </source>
</evidence>
<accession>A0ABU8JM64</accession>
<dbReference type="PANTHER" id="PTHR43776">
    <property type="entry name" value="TRANSPORT ATP-BINDING PROTEIN"/>
    <property type="match status" value="1"/>
</dbReference>
<protein>
    <submittedName>
        <fullName evidence="5">Dipeptide/oligopeptide/nickel ABC transporter ATP-binding protein</fullName>
    </submittedName>
</protein>
<name>A0ABU8JM64_DICCH</name>
<dbReference type="InterPro" id="IPR050319">
    <property type="entry name" value="ABC_transp_ATP-bind"/>
</dbReference>
<comment type="caution">
    <text evidence="5">The sequence shown here is derived from an EMBL/GenBank/DDBJ whole genome shotgun (WGS) entry which is preliminary data.</text>
</comment>
<dbReference type="InterPro" id="IPR003593">
    <property type="entry name" value="AAA+_ATPase"/>
</dbReference>
<dbReference type="CDD" id="cd03257">
    <property type="entry name" value="ABC_NikE_OppD_transporters"/>
    <property type="match status" value="1"/>
</dbReference>
<dbReference type="InterPro" id="IPR003439">
    <property type="entry name" value="ABC_transporter-like_ATP-bd"/>
</dbReference>
<keyword evidence="1" id="KW-0813">Transport</keyword>
<dbReference type="Proteomes" id="UP001359469">
    <property type="component" value="Unassembled WGS sequence"/>
</dbReference>
<dbReference type="PROSITE" id="PS00211">
    <property type="entry name" value="ABC_TRANSPORTER_1"/>
    <property type="match status" value="1"/>
</dbReference>
<dbReference type="Pfam" id="PF00005">
    <property type="entry name" value="ABC_tran"/>
    <property type="match status" value="1"/>
</dbReference>
<dbReference type="InterPro" id="IPR017871">
    <property type="entry name" value="ABC_transporter-like_CS"/>
</dbReference>
<feature type="domain" description="ABC transporter" evidence="4">
    <location>
        <begin position="15"/>
        <end position="262"/>
    </location>
</feature>
<evidence type="ECO:0000259" key="4">
    <source>
        <dbReference type="PROSITE" id="PS50893"/>
    </source>
</evidence>
<keyword evidence="6" id="KW-1185">Reference proteome</keyword>
<evidence type="ECO:0000256" key="2">
    <source>
        <dbReference type="ARBA" id="ARBA00022741"/>
    </source>
</evidence>
<evidence type="ECO:0000313" key="5">
    <source>
        <dbReference type="EMBL" id="MEI7064117.1"/>
    </source>
</evidence>
<dbReference type="PROSITE" id="PS50893">
    <property type="entry name" value="ABC_TRANSPORTER_2"/>
    <property type="match status" value="1"/>
</dbReference>
<keyword evidence="2" id="KW-0547">Nucleotide-binding</keyword>
<reference evidence="5 6" key="1">
    <citation type="submission" date="2024-03" db="EMBL/GenBank/DDBJ databases">
        <title>Analysis of soft rot Pectobacteriaceae population diversity in US potato growing regions between 2016 and 2022.</title>
        <authorList>
            <person name="Ma X."/>
            <person name="Zhang X."/>
            <person name="Stodghill P."/>
            <person name="Rioux R."/>
            <person name="Babler B."/>
            <person name="Shrestha S."/>
            <person name="Babler B."/>
            <person name="Rivedal H."/>
            <person name="Frost K."/>
            <person name="Hao J."/>
            <person name="Secor G."/>
            <person name="Swingle B."/>
        </authorList>
    </citation>
    <scope>NUCLEOTIDE SEQUENCE [LARGE SCALE GENOMIC DNA]</scope>
    <source>
        <strain evidence="5 6">SR64</strain>
    </source>
</reference>
<dbReference type="GO" id="GO:0005524">
    <property type="term" value="F:ATP binding"/>
    <property type="evidence" value="ECO:0007669"/>
    <property type="project" value="UniProtKB-KW"/>
</dbReference>
<keyword evidence="3 5" id="KW-0067">ATP-binding</keyword>
<organism evidence="5 6">
    <name type="scientific">Dickeya chrysanthemi</name>
    <name type="common">Pectobacterium chrysanthemi</name>
    <name type="synonym">Erwinia chrysanthemi</name>
    <dbReference type="NCBI Taxonomy" id="556"/>
    <lineage>
        <taxon>Bacteria</taxon>
        <taxon>Pseudomonadati</taxon>
        <taxon>Pseudomonadota</taxon>
        <taxon>Gammaproteobacteria</taxon>
        <taxon>Enterobacterales</taxon>
        <taxon>Pectobacteriaceae</taxon>
        <taxon>Dickeya</taxon>
    </lineage>
</organism>